<dbReference type="GO" id="GO:0008061">
    <property type="term" value="F:chitin binding"/>
    <property type="evidence" value="ECO:0007669"/>
    <property type="project" value="InterPro"/>
</dbReference>
<feature type="domain" description="Chitin-binding type-2" evidence="1">
    <location>
        <begin position="38"/>
        <end position="95"/>
    </location>
</feature>
<dbReference type="AlphaFoldDB" id="A0A0P4WJV2"/>
<dbReference type="SMART" id="SM00494">
    <property type="entry name" value="ChtBD2"/>
    <property type="match status" value="2"/>
</dbReference>
<dbReference type="EMBL" id="GDRN01036088">
    <property type="protein sequence ID" value="JAI67371.1"/>
    <property type="molecule type" value="Transcribed_RNA"/>
</dbReference>
<sequence length="161" mass="18142">MPSDAPVRCQDSTPIFDPSTNDCSNNVECHVQCLNPCQLSCKDNMQLLGDPIECGTYYLCIPGNVQGPFFCSSDTPFFSREKELCVADHSVCCDKEDRCVPMCQREATEVIDPRDCRKYYVCTGPGVPLDENHYSCKEGEVFDVFWGRCSPDAKCYTLCYH</sequence>
<organism evidence="2">
    <name type="scientific">Scylla olivacea</name>
    <name type="common">Orange mud crab</name>
    <name type="synonym">Cancer olivacea</name>
    <dbReference type="NCBI Taxonomy" id="85551"/>
    <lineage>
        <taxon>Eukaryota</taxon>
        <taxon>Metazoa</taxon>
        <taxon>Ecdysozoa</taxon>
        <taxon>Arthropoda</taxon>
        <taxon>Crustacea</taxon>
        <taxon>Multicrustacea</taxon>
        <taxon>Malacostraca</taxon>
        <taxon>Eumalacostraca</taxon>
        <taxon>Eucarida</taxon>
        <taxon>Decapoda</taxon>
        <taxon>Pleocyemata</taxon>
        <taxon>Brachyura</taxon>
        <taxon>Eubrachyura</taxon>
        <taxon>Portunoidea</taxon>
        <taxon>Portunidae</taxon>
        <taxon>Portuninae</taxon>
        <taxon>Scylla</taxon>
    </lineage>
</organism>
<accession>A0A0P4WJV2</accession>
<dbReference type="InterPro" id="IPR036508">
    <property type="entry name" value="Chitin-bd_dom_sf"/>
</dbReference>
<dbReference type="GO" id="GO:0005576">
    <property type="term" value="C:extracellular region"/>
    <property type="evidence" value="ECO:0007669"/>
    <property type="project" value="InterPro"/>
</dbReference>
<dbReference type="SUPFAM" id="SSF57625">
    <property type="entry name" value="Invertebrate chitin-binding proteins"/>
    <property type="match status" value="1"/>
</dbReference>
<dbReference type="PROSITE" id="PS50940">
    <property type="entry name" value="CHIT_BIND_II"/>
    <property type="match status" value="2"/>
</dbReference>
<protein>
    <recommendedName>
        <fullName evidence="1">Chitin-binding type-2 domain-containing protein</fullName>
    </recommendedName>
</protein>
<dbReference type="Pfam" id="PF01607">
    <property type="entry name" value="CBM_14"/>
    <property type="match status" value="1"/>
</dbReference>
<name>A0A0P4WJV2_SCYOL</name>
<dbReference type="InterPro" id="IPR002557">
    <property type="entry name" value="Chitin-bd_dom"/>
</dbReference>
<evidence type="ECO:0000259" key="1">
    <source>
        <dbReference type="PROSITE" id="PS50940"/>
    </source>
</evidence>
<feature type="domain" description="Chitin-binding type-2" evidence="1">
    <location>
        <begin position="100"/>
        <end position="157"/>
    </location>
</feature>
<reference evidence="2" key="1">
    <citation type="submission" date="2015-09" db="EMBL/GenBank/DDBJ databases">
        <title>Scylla olivacea transcriptome.</title>
        <authorList>
            <person name="Ikhwanuddin M."/>
        </authorList>
    </citation>
    <scope>NUCLEOTIDE SEQUENCE</scope>
</reference>
<proteinExistence type="predicted"/>
<evidence type="ECO:0000313" key="2">
    <source>
        <dbReference type="EMBL" id="JAI67371.1"/>
    </source>
</evidence>